<accession>A0A6V8LUQ5</accession>
<dbReference type="InterPro" id="IPR046711">
    <property type="entry name" value="DUF6784"/>
</dbReference>
<feature type="transmembrane region" description="Helical" evidence="1">
    <location>
        <begin position="216"/>
        <end position="235"/>
    </location>
</feature>
<gene>
    <name evidence="4" type="ORF">NNJEOMEG_02153</name>
</gene>
<organism evidence="4 5">
    <name type="scientific">Fundidesulfovibrio magnetotacticus</name>
    <dbReference type="NCBI Taxonomy" id="2730080"/>
    <lineage>
        <taxon>Bacteria</taxon>
        <taxon>Pseudomonadati</taxon>
        <taxon>Thermodesulfobacteriota</taxon>
        <taxon>Desulfovibrionia</taxon>
        <taxon>Desulfovibrionales</taxon>
        <taxon>Desulfovibrionaceae</taxon>
        <taxon>Fundidesulfovibrio</taxon>
    </lineage>
</organism>
<feature type="transmembrane region" description="Helical" evidence="1">
    <location>
        <begin position="443"/>
        <end position="464"/>
    </location>
</feature>
<dbReference type="Proteomes" id="UP000494245">
    <property type="component" value="Unassembled WGS sequence"/>
</dbReference>
<reference evidence="4 5" key="2">
    <citation type="submission" date="2020-05" db="EMBL/GenBank/DDBJ databases">
        <title>Draft genome sequence of Desulfovibrio sp. strainFSS-1.</title>
        <authorList>
            <person name="Shimoshige H."/>
            <person name="Kobayashi H."/>
            <person name="Maekawa T."/>
        </authorList>
    </citation>
    <scope>NUCLEOTIDE SEQUENCE [LARGE SCALE GENOMIC DNA]</scope>
    <source>
        <strain evidence="4 5">SIID29052-01</strain>
    </source>
</reference>
<evidence type="ECO:0000313" key="5">
    <source>
        <dbReference type="Proteomes" id="UP000494245"/>
    </source>
</evidence>
<dbReference type="Pfam" id="PF20581">
    <property type="entry name" value="DUF6785"/>
    <property type="match status" value="1"/>
</dbReference>
<feature type="transmembrane region" description="Helical" evidence="1">
    <location>
        <begin position="73"/>
        <end position="93"/>
    </location>
</feature>
<dbReference type="RefSeq" id="WP_173084263.1">
    <property type="nucleotide sequence ID" value="NZ_BLTE01000009.1"/>
</dbReference>
<dbReference type="AlphaFoldDB" id="A0A6V8LUQ5"/>
<feature type="transmembrane region" description="Helical" evidence="1">
    <location>
        <begin position="628"/>
        <end position="650"/>
    </location>
</feature>
<feature type="transmembrane region" description="Helical" evidence="1">
    <location>
        <begin position="557"/>
        <end position="578"/>
    </location>
</feature>
<keyword evidence="5" id="KW-1185">Reference proteome</keyword>
<name>A0A6V8LUQ5_9BACT</name>
<keyword evidence="1" id="KW-0812">Transmembrane</keyword>
<feature type="transmembrane region" description="Helical" evidence="1">
    <location>
        <begin position="294"/>
        <end position="316"/>
    </location>
</feature>
<feature type="transmembrane region" description="Helical" evidence="1">
    <location>
        <begin position="266"/>
        <end position="287"/>
    </location>
</feature>
<feature type="transmembrane region" description="Helical" evidence="1">
    <location>
        <begin position="382"/>
        <end position="403"/>
    </location>
</feature>
<evidence type="ECO:0000313" key="4">
    <source>
        <dbReference type="EMBL" id="GFK94311.1"/>
    </source>
</evidence>
<protein>
    <submittedName>
        <fullName evidence="4">Uncharacterized protein</fullName>
    </submittedName>
</protein>
<reference evidence="4 5" key="1">
    <citation type="submission" date="2020-04" db="EMBL/GenBank/DDBJ databases">
        <authorList>
            <consortium name="Desulfovibrio sp. FSS-1 genome sequencing consortium"/>
            <person name="Shimoshige H."/>
            <person name="Kobayashi H."/>
            <person name="Maekawa T."/>
        </authorList>
    </citation>
    <scope>NUCLEOTIDE SEQUENCE [LARGE SCALE GENOMIC DNA]</scope>
    <source>
        <strain evidence="4 5">SIID29052-01</strain>
    </source>
</reference>
<feature type="transmembrane region" description="Helical" evidence="1">
    <location>
        <begin position="409"/>
        <end position="436"/>
    </location>
</feature>
<sequence length="659" mass="72102">MKQSVIRPRAVVLGVLSGALLCLATPYNNMYLAATPLGGGHFPLAPFILLVCLTILTALVARIFKTAPLFNGAELLGSWMLAVLMSGIAYTGLMRTLLINLTAVDHFASAGNRWNETLAPLLPQAWTLTDHNAVELLYNGLPDGRRLGWLELLQRIPWSAWAGPMAAWGVFIGLTCVVMVCIVNLFSRQWIVNERMNFPLLRLPYLMEESFQEGRVGAFFTNGFLLTGLMIPVVLHTVNGLSTYMPSVPQIPTVLLAGPYFPRTGLFMGFSKLKIYLIPAFVGFAFLTSRQISLSFWVFFVLGGLLTGALALVGLHTPPSALGVTFGPTLTLVEETQMIGAYGVFFLFVVWLARDHLLEVVRTAFGKGESRPRESEWFSTRLAFWGLVAGGAGLMAWCAAFGMPLGATVLLLGIFFVVMVVASRVICQGGIAYFTLTAAPSDGLLAFFGSGFFSQAGLLMGVMLQKIQFLDLRESLMPSLVHAAKVGEPVARKRLYFAGICLAIGLGVVVSFTAMLALCHKVGVRDLQAEWEISSVLRVYEDAQRLLEAPSGFNPWVISYAGAGAVVMLGLILCFQRFYWWPLHPVGYLTMYSSSMRILWFSFFVGWLCNHAALRYGGVEFFAKARMLFIGLILGDFLMGGVFAVAGLFLGQSYQVLPS</sequence>
<evidence type="ECO:0000256" key="1">
    <source>
        <dbReference type="SAM" id="Phobius"/>
    </source>
</evidence>
<dbReference type="EMBL" id="BLTE01000009">
    <property type="protein sequence ID" value="GFK94311.1"/>
    <property type="molecule type" value="Genomic_DNA"/>
</dbReference>
<keyword evidence="1" id="KW-0472">Membrane</keyword>
<feature type="transmembrane region" description="Helical" evidence="1">
    <location>
        <begin position="495"/>
        <end position="518"/>
    </location>
</feature>
<proteinExistence type="predicted"/>
<keyword evidence="1" id="KW-1133">Transmembrane helix</keyword>
<evidence type="ECO:0000259" key="2">
    <source>
        <dbReference type="Pfam" id="PF20580"/>
    </source>
</evidence>
<feature type="transmembrane region" description="Helical" evidence="1">
    <location>
        <begin position="40"/>
        <end position="61"/>
    </location>
</feature>
<feature type="transmembrane region" description="Helical" evidence="1">
    <location>
        <begin position="336"/>
        <end position="353"/>
    </location>
</feature>
<feature type="domain" description="DUF6785" evidence="3">
    <location>
        <begin position="7"/>
        <end position="523"/>
    </location>
</feature>
<feature type="domain" description="DUF6784" evidence="2">
    <location>
        <begin position="559"/>
        <end position="657"/>
    </location>
</feature>
<evidence type="ECO:0000259" key="3">
    <source>
        <dbReference type="Pfam" id="PF20581"/>
    </source>
</evidence>
<comment type="caution">
    <text evidence="4">The sequence shown here is derived from an EMBL/GenBank/DDBJ whole genome shotgun (WGS) entry which is preliminary data.</text>
</comment>
<dbReference type="InterPro" id="IPR046712">
    <property type="entry name" value="DUF6785"/>
</dbReference>
<dbReference type="Pfam" id="PF20580">
    <property type="entry name" value="DUF6784"/>
    <property type="match status" value="1"/>
</dbReference>
<feature type="transmembrane region" description="Helical" evidence="1">
    <location>
        <begin position="165"/>
        <end position="186"/>
    </location>
</feature>